<feature type="domain" description="SHSP" evidence="3">
    <location>
        <begin position="35"/>
        <end position="148"/>
    </location>
</feature>
<dbReference type="PANTHER" id="PTHR11527">
    <property type="entry name" value="HEAT-SHOCK PROTEIN 20 FAMILY MEMBER"/>
    <property type="match status" value="1"/>
</dbReference>
<organism evidence="4 5">
    <name type="scientific">Algoriphagus marincola HL-49</name>
    <dbReference type="NCBI Taxonomy" id="1305737"/>
    <lineage>
        <taxon>Bacteria</taxon>
        <taxon>Pseudomonadati</taxon>
        <taxon>Bacteroidota</taxon>
        <taxon>Cytophagia</taxon>
        <taxon>Cytophagales</taxon>
        <taxon>Cyclobacteriaceae</taxon>
        <taxon>Algoriphagus</taxon>
    </lineage>
</organism>
<dbReference type="Pfam" id="PF00011">
    <property type="entry name" value="HSP20"/>
    <property type="match status" value="1"/>
</dbReference>
<dbReference type="SUPFAM" id="SSF49764">
    <property type="entry name" value="HSP20-like chaperones"/>
    <property type="match status" value="1"/>
</dbReference>
<reference evidence="4 5" key="1">
    <citation type="submission" date="2015-09" db="EMBL/GenBank/DDBJ databases">
        <title>Identification and resolution of microdiversity through metagenomic sequencing of parallel consortia.</title>
        <authorList>
            <person name="Nelson W.C."/>
            <person name="Romine M.F."/>
            <person name="Lindemann S.R."/>
        </authorList>
    </citation>
    <scope>NUCLEOTIDE SEQUENCE [LARGE SCALE GENOMIC DNA]</scope>
    <source>
        <strain evidence="4">HL-49</strain>
    </source>
</reference>
<name>A0A0P8BVY8_9BACT</name>
<evidence type="ECO:0000256" key="1">
    <source>
        <dbReference type="PROSITE-ProRule" id="PRU00285"/>
    </source>
</evidence>
<dbReference type="InterPro" id="IPR002068">
    <property type="entry name" value="A-crystallin/Hsp20_dom"/>
</dbReference>
<proteinExistence type="inferred from homology"/>
<dbReference type="PROSITE" id="PS01031">
    <property type="entry name" value="SHSP"/>
    <property type="match status" value="1"/>
</dbReference>
<comment type="caution">
    <text evidence="4">The sequence shown here is derived from an EMBL/GenBank/DDBJ whole genome shotgun (WGS) entry which is preliminary data.</text>
</comment>
<dbReference type="CDD" id="cd06464">
    <property type="entry name" value="ACD_sHsps-like"/>
    <property type="match status" value="1"/>
</dbReference>
<dbReference type="eggNOG" id="COG0071">
    <property type="taxonomic scope" value="Bacteria"/>
</dbReference>
<keyword evidence="4" id="KW-0346">Stress response</keyword>
<comment type="similarity">
    <text evidence="1 2">Belongs to the small heat shock protein (HSP20) family.</text>
</comment>
<protein>
    <submittedName>
        <fullName evidence="4">Hsp20 family small heat shock protein</fullName>
    </submittedName>
</protein>
<evidence type="ECO:0000256" key="2">
    <source>
        <dbReference type="RuleBase" id="RU003616"/>
    </source>
</evidence>
<dbReference type="InterPro" id="IPR008978">
    <property type="entry name" value="HSP20-like_chaperone"/>
</dbReference>
<evidence type="ECO:0000313" key="5">
    <source>
        <dbReference type="Proteomes" id="UP000050421"/>
    </source>
</evidence>
<dbReference type="EMBL" id="LJXT01000068">
    <property type="protein sequence ID" value="KPQ14253.1"/>
    <property type="molecule type" value="Genomic_DNA"/>
</dbReference>
<dbReference type="OrthoDB" id="9814487at2"/>
<evidence type="ECO:0000313" key="4">
    <source>
        <dbReference type="EMBL" id="KPQ14253.1"/>
    </source>
</evidence>
<evidence type="ECO:0000259" key="3">
    <source>
        <dbReference type="PROSITE" id="PS01031"/>
    </source>
</evidence>
<dbReference type="STRING" id="1305737.GCA_000526355_00166"/>
<accession>A0A0P8BVY8</accession>
<sequence>MGTLAKRNRGFWPKMVQDFFGAENPFDWDEKLWFADKSAEVPSANIIENEKEFKLELSAPGFEKKDFKIEVEDGILNISAEKKDEKEEEKDDYRRKEFSYSSIRRSFILPESITEESIDAKYEKGLLKLVLPKKALAEGKAKKSISVG</sequence>
<dbReference type="Gene3D" id="2.60.40.790">
    <property type="match status" value="1"/>
</dbReference>
<dbReference type="InterPro" id="IPR031107">
    <property type="entry name" value="Small_HSP"/>
</dbReference>
<dbReference type="PATRIC" id="fig|1305737.6.peg.3041"/>
<dbReference type="Proteomes" id="UP000050421">
    <property type="component" value="Unassembled WGS sequence"/>
</dbReference>
<gene>
    <name evidence="4" type="ORF">HLUCCX10_10990</name>
</gene>
<dbReference type="AlphaFoldDB" id="A0A0P8BVY8"/>